<reference evidence="2" key="1">
    <citation type="submission" date="2016-11" db="EMBL/GenBank/DDBJ databases">
        <title>Dehalogenimonas formicexedens sp. nov., a chlorinated alkane respiring bacterium isolated from contaminated groundwater.</title>
        <authorList>
            <person name="Key T.A."/>
            <person name="Bowman K.S."/>
            <person name="Lee I."/>
            <person name="Chun J."/>
            <person name="Albuquerque L."/>
            <person name="da Costa M.S."/>
            <person name="Rainey F.A."/>
            <person name="Moe W.M."/>
        </authorList>
    </citation>
    <scope>NUCLEOTIDE SEQUENCE [LARGE SCALE GENOMIC DNA]</scope>
    <source>
        <strain evidence="2">NSZ-14</strain>
    </source>
</reference>
<dbReference type="AlphaFoldDB" id="A0A1P8F676"/>
<protein>
    <submittedName>
        <fullName evidence="1">Dehydrogenase (Flavoprotein)</fullName>
    </submittedName>
</protein>
<dbReference type="SUPFAM" id="SSF51905">
    <property type="entry name" value="FAD/NAD(P)-binding domain"/>
    <property type="match status" value="1"/>
</dbReference>
<dbReference type="PANTHER" id="PTHR42685">
    <property type="entry name" value="GERANYLGERANYL DIPHOSPHATE REDUCTASE"/>
    <property type="match status" value="1"/>
</dbReference>
<dbReference type="PANTHER" id="PTHR42685:SF21">
    <property type="entry name" value="DEHYDROGENASE (FLAVOPROTEIN)-LIKE PROTEIN"/>
    <property type="match status" value="1"/>
</dbReference>
<dbReference type="Gene3D" id="3.50.50.60">
    <property type="entry name" value="FAD/NAD(P)-binding domain"/>
    <property type="match status" value="1"/>
</dbReference>
<proteinExistence type="predicted"/>
<accession>A0A1P8F676</accession>
<evidence type="ECO:0000313" key="1">
    <source>
        <dbReference type="EMBL" id="APV43984.1"/>
    </source>
</evidence>
<gene>
    <name evidence="1" type="ORF">Dform_00629</name>
</gene>
<dbReference type="InterPro" id="IPR050407">
    <property type="entry name" value="Geranylgeranyl_reductase"/>
</dbReference>
<name>A0A1P8F676_9CHLR</name>
<evidence type="ECO:0000313" key="2">
    <source>
        <dbReference type="Proteomes" id="UP000185934"/>
    </source>
</evidence>
<dbReference type="EMBL" id="CP018258">
    <property type="protein sequence ID" value="APV43984.1"/>
    <property type="molecule type" value="Genomic_DNA"/>
</dbReference>
<keyword evidence="2" id="KW-1185">Reference proteome</keyword>
<sequence length="325" mass="34775">MGCGSGGSYLYRLLRRRNPDSDITLFDPPTANACGIKCCAWGVSRPLFSKLCAEAGVNSEQFVISRYDHVVINGQRLKADLAIINKPALVKNFLGDAQPLDPGTADVSVFDRIIDATGSERAFMPPTDAQPVVSAVQVRLKARAPDAPTAVFNPGGGYSWLFPIGADEVHLGSLSPGGFDKAREELKKMMSGSKSKVVCSCRGKIRCHGPILPLNAGSVWGIGESIGLVDPVTGAGIIPAMTSAKMLVDHWDSPGEYQADVLQRFSYMIKEANILNRLMAGNPLSSGDLFFPKQALETIGISPSLAEFVGLVVKGARDYLAHRRA</sequence>
<dbReference type="KEGG" id="dfo:Dform_00629"/>
<dbReference type="Proteomes" id="UP000185934">
    <property type="component" value="Chromosome"/>
</dbReference>
<dbReference type="InterPro" id="IPR036188">
    <property type="entry name" value="FAD/NAD-bd_sf"/>
</dbReference>
<dbReference type="STRING" id="1839801.Dform_00629"/>
<organism evidence="1 2">
    <name type="scientific">Dehalogenimonas formicexedens</name>
    <dbReference type="NCBI Taxonomy" id="1839801"/>
    <lineage>
        <taxon>Bacteria</taxon>
        <taxon>Bacillati</taxon>
        <taxon>Chloroflexota</taxon>
        <taxon>Dehalococcoidia</taxon>
        <taxon>Dehalococcoidales</taxon>
        <taxon>Dehalococcoidaceae</taxon>
        <taxon>Dehalogenimonas</taxon>
    </lineage>
</organism>